<dbReference type="KEGG" id="mcb:Mycch_0205"/>
<dbReference type="EMBL" id="CP003053">
    <property type="protein sequence ID" value="AFM15031.1"/>
    <property type="molecule type" value="Genomic_DNA"/>
</dbReference>
<dbReference type="STRING" id="710421.Mycch_0205"/>
<dbReference type="OrthoDB" id="9803828at2"/>
<keyword evidence="2" id="KW-0812">Transmembrane</keyword>
<feature type="transmembrane region" description="Helical" evidence="2">
    <location>
        <begin position="68"/>
        <end position="87"/>
    </location>
</feature>
<gene>
    <name evidence="4" type="ordered locus">Mycch_0205</name>
</gene>
<dbReference type="PATRIC" id="fig|710421.3.peg.198"/>
<keyword evidence="2" id="KW-1133">Transmembrane helix</keyword>
<evidence type="ECO:0000256" key="1">
    <source>
        <dbReference type="ARBA" id="ARBA00022801"/>
    </source>
</evidence>
<name>I4BCM4_MYCCN</name>
<dbReference type="AlphaFoldDB" id="I4BCM4"/>
<dbReference type="PANTHER" id="PTHR48081">
    <property type="entry name" value="AB HYDROLASE SUPERFAMILY PROTEIN C4A8.06C"/>
    <property type="match status" value="1"/>
</dbReference>
<evidence type="ECO:0000259" key="3">
    <source>
        <dbReference type="Pfam" id="PF20434"/>
    </source>
</evidence>
<keyword evidence="1" id="KW-0378">Hydrolase</keyword>
<dbReference type="SUPFAM" id="SSF53474">
    <property type="entry name" value="alpha/beta-Hydrolases"/>
    <property type="match status" value="1"/>
</dbReference>
<dbReference type="InterPro" id="IPR050300">
    <property type="entry name" value="GDXG_lipolytic_enzyme"/>
</dbReference>
<dbReference type="Pfam" id="PF20434">
    <property type="entry name" value="BD-FAE"/>
    <property type="match status" value="1"/>
</dbReference>
<sequence length="421" mass="47058">MAKRRPLLRAVAELLNAANGVRPLAREGYPTIPVFAFGWPTSEMSALYLAGSMLDAVRRGLRGDFRGVRGRLAMVLTAVAWGLLWVIHHRNVAAQPHFEEPLREALGEDYQEIAEAAKSTRRRLVGVFPNDVIRRRYVEHTVQYGPHGRVNRADIWRRADLPRDGKAPVLLQVPGGAWAIGMRRPQAYPLLSHLADHGWVCVSIDYRVSPRHTWPDHIVDVKRALAWIKEHIAEYGGDPDFVAISGGSAGGHLSALAALTSDDPQFQPGFEDADTSVVAAVPVYGRYDWVSGRGNGRREFIAFLQKFVVKRSITADHQLYVNASPRFLVRPDAPPFFVLHGRDDSIIPVPEGREFVEALREVSTSPVVYAEIPHAQHAFDFYYGSPRAHYTAQAVEEFLSWVQAKRPRTTRTPPDLPAARP</sequence>
<keyword evidence="5" id="KW-1185">Reference proteome</keyword>
<dbReference type="RefSeq" id="WP_014813523.1">
    <property type="nucleotide sequence ID" value="NC_018027.1"/>
</dbReference>
<evidence type="ECO:0000313" key="4">
    <source>
        <dbReference type="EMBL" id="AFM15031.1"/>
    </source>
</evidence>
<dbReference type="PANTHER" id="PTHR48081:SF33">
    <property type="entry name" value="KYNURENINE FORMAMIDASE"/>
    <property type="match status" value="1"/>
</dbReference>
<dbReference type="InterPro" id="IPR049492">
    <property type="entry name" value="BD-FAE-like_dom"/>
</dbReference>
<reference evidence="4 5" key="1">
    <citation type="submission" date="2012-06" db="EMBL/GenBank/DDBJ databases">
        <title>Complete sequence of chromosome of Mycobacterium chubuense NBB4.</title>
        <authorList>
            <consortium name="US DOE Joint Genome Institute"/>
            <person name="Lucas S."/>
            <person name="Han J."/>
            <person name="Lapidus A."/>
            <person name="Cheng J.-F."/>
            <person name="Goodwin L."/>
            <person name="Pitluck S."/>
            <person name="Peters L."/>
            <person name="Mikhailova N."/>
            <person name="Teshima H."/>
            <person name="Detter J.C."/>
            <person name="Han C."/>
            <person name="Tapia R."/>
            <person name="Land M."/>
            <person name="Hauser L."/>
            <person name="Kyrpides N."/>
            <person name="Ivanova N."/>
            <person name="Pagani I."/>
            <person name="Mattes T."/>
            <person name="Holmes A."/>
            <person name="Rutledge P."/>
            <person name="Paulsen I."/>
            <person name="Coleman N."/>
            <person name="Woyke T."/>
        </authorList>
    </citation>
    <scope>NUCLEOTIDE SEQUENCE [LARGE SCALE GENOMIC DNA]</scope>
    <source>
        <strain evidence="4 5">NBB4</strain>
    </source>
</reference>
<dbReference type="Proteomes" id="UP000006057">
    <property type="component" value="Chromosome"/>
</dbReference>
<keyword evidence="2" id="KW-0472">Membrane</keyword>
<proteinExistence type="predicted"/>
<evidence type="ECO:0000256" key="2">
    <source>
        <dbReference type="SAM" id="Phobius"/>
    </source>
</evidence>
<dbReference type="GO" id="GO:0016787">
    <property type="term" value="F:hydrolase activity"/>
    <property type="evidence" value="ECO:0007669"/>
    <property type="project" value="UniProtKB-KW"/>
</dbReference>
<organism evidence="4 5">
    <name type="scientific">Mycolicibacterium chubuense (strain NBB4)</name>
    <name type="common">Mycobacterium chubuense</name>
    <dbReference type="NCBI Taxonomy" id="710421"/>
    <lineage>
        <taxon>Bacteria</taxon>
        <taxon>Bacillati</taxon>
        <taxon>Actinomycetota</taxon>
        <taxon>Actinomycetes</taxon>
        <taxon>Mycobacteriales</taxon>
        <taxon>Mycobacteriaceae</taxon>
        <taxon>Mycolicibacterium</taxon>
    </lineage>
</organism>
<protein>
    <submittedName>
        <fullName evidence="4">Esterase/lipase</fullName>
    </submittedName>
</protein>
<evidence type="ECO:0000313" key="5">
    <source>
        <dbReference type="Proteomes" id="UP000006057"/>
    </source>
</evidence>
<dbReference type="HOGENOM" id="CLU_048058_2_0_11"/>
<dbReference type="InterPro" id="IPR029058">
    <property type="entry name" value="AB_hydrolase_fold"/>
</dbReference>
<dbReference type="Gene3D" id="3.40.50.1820">
    <property type="entry name" value="alpha/beta hydrolase"/>
    <property type="match status" value="1"/>
</dbReference>
<accession>I4BCM4</accession>
<feature type="domain" description="BD-FAE-like" evidence="3">
    <location>
        <begin position="164"/>
        <end position="359"/>
    </location>
</feature>
<dbReference type="eggNOG" id="COG0657">
    <property type="taxonomic scope" value="Bacteria"/>
</dbReference>